<evidence type="ECO:0000313" key="8">
    <source>
        <dbReference type="Proteomes" id="UP000194798"/>
    </source>
</evidence>
<dbReference type="SUPFAM" id="SSF81273">
    <property type="entry name" value="H-NS histone-like proteins"/>
    <property type="match status" value="1"/>
</dbReference>
<comment type="similarity">
    <text evidence="2">Belongs to the histone-like protein H-NS family.</text>
</comment>
<dbReference type="GO" id="GO:0032993">
    <property type="term" value="C:protein-DNA complex"/>
    <property type="evidence" value="ECO:0007669"/>
    <property type="project" value="TreeGrafter"/>
</dbReference>
<keyword evidence="8" id="KW-1185">Reference proteome</keyword>
<gene>
    <name evidence="7" type="ORF">TPSD3_13085</name>
</gene>
<dbReference type="RefSeq" id="WP_086488980.1">
    <property type="nucleotide sequence ID" value="NZ_MSLT01000023.1"/>
</dbReference>
<dbReference type="GO" id="GO:0009295">
    <property type="term" value="C:nucleoid"/>
    <property type="evidence" value="ECO:0007669"/>
    <property type="project" value="UniProtKB-SubCell"/>
</dbReference>
<feature type="region of interest" description="Disordered" evidence="5">
    <location>
        <begin position="64"/>
        <end position="84"/>
    </location>
</feature>
<evidence type="ECO:0000256" key="4">
    <source>
        <dbReference type="ARBA" id="ARBA00023125"/>
    </source>
</evidence>
<evidence type="ECO:0000256" key="3">
    <source>
        <dbReference type="ARBA" id="ARBA00022490"/>
    </source>
</evidence>
<dbReference type="InterPro" id="IPR037150">
    <property type="entry name" value="H-NS_C_dom_sf"/>
</dbReference>
<dbReference type="GO" id="GO:0001217">
    <property type="term" value="F:DNA-binding transcription repressor activity"/>
    <property type="evidence" value="ECO:0007669"/>
    <property type="project" value="TreeGrafter"/>
</dbReference>
<dbReference type="GO" id="GO:0003680">
    <property type="term" value="F:minor groove of adenine-thymine-rich DNA binding"/>
    <property type="evidence" value="ECO:0007669"/>
    <property type="project" value="TreeGrafter"/>
</dbReference>
<dbReference type="Pfam" id="PF00816">
    <property type="entry name" value="Histone_HNS"/>
    <property type="match status" value="1"/>
</dbReference>
<dbReference type="Proteomes" id="UP000194798">
    <property type="component" value="Unassembled WGS sequence"/>
</dbReference>
<sequence>MQNQIEAKLSTLSLTELLEVQQRIKGLIHLRRRSQQKVLESQMREMARAQGLELEDVVLRDKEGARRSRKTASAQYRNPNNPLETWTGLGKRPNWLKAYLANGGSLETLKIVNA</sequence>
<dbReference type="EMBL" id="MSLT01000023">
    <property type="protein sequence ID" value="OUD12065.1"/>
    <property type="molecule type" value="Genomic_DNA"/>
</dbReference>
<keyword evidence="3" id="KW-0963">Cytoplasm</keyword>
<comment type="caution">
    <text evidence="7">The sequence shown here is derived from an EMBL/GenBank/DDBJ whole genome shotgun (WGS) entry which is preliminary data.</text>
</comment>
<reference evidence="7 8" key="1">
    <citation type="submission" date="2016-12" db="EMBL/GenBank/DDBJ databases">
        <title>Thioflexothrix psekupsii D3 genome sequencing and assembly.</title>
        <authorList>
            <person name="Fomenkov A."/>
            <person name="Vincze T."/>
            <person name="Grabovich M."/>
            <person name="Anton B.P."/>
            <person name="Dubinina G."/>
            <person name="Orlova M."/>
            <person name="Belousova E."/>
            <person name="Roberts R.J."/>
        </authorList>
    </citation>
    <scope>NUCLEOTIDE SEQUENCE [LARGE SCALE GENOMIC DNA]</scope>
    <source>
        <strain evidence="7">D3</strain>
    </source>
</reference>
<dbReference type="OrthoDB" id="5297879at2"/>
<accession>A0A251X3Y3</accession>
<evidence type="ECO:0000259" key="6">
    <source>
        <dbReference type="SMART" id="SM00528"/>
    </source>
</evidence>
<feature type="compositionally biased region" description="Polar residues" evidence="5">
    <location>
        <begin position="71"/>
        <end position="84"/>
    </location>
</feature>
<organism evidence="7 8">
    <name type="scientific">Thioflexithrix psekupsensis</name>
    <dbReference type="NCBI Taxonomy" id="1570016"/>
    <lineage>
        <taxon>Bacteria</taxon>
        <taxon>Pseudomonadati</taxon>
        <taxon>Pseudomonadota</taxon>
        <taxon>Gammaproteobacteria</taxon>
        <taxon>Thiotrichales</taxon>
        <taxon>Thioflexithrix</taxon>
    </lineage>
</organism>
<evidence type="ECO:0000256" key="5">
    <source>
        <dbReference type="SAM" id="MobiDB-lite"/>
    </source>
</evidence>
<dbReference type="GO" id="GO:0005829">
    <property type="term" value="C:cytosol"/>
    <property type="evidence" value="ECO:0007669"/>
    <property type="project" value="TreeGrafter"/>
</dbReference>
<comment type="subcellular location">
    <subcellularLocation>
        <location evidence="1">Cytoplasm</location>
        <location evidence="1">Nucleoid</location>
    </subcellularLocation>
</comment>
<dbReference type="Gene3D" id="4.10.430.10">
    <property type="entry name" value="Histone-like protein H-NS, C-terminal domain"/>
    <property type="match status" value="1"/>
</dbReference>
<proteinExistence type="inferred from homology"/>
<dbReference type="AlphaFoldDB" id="A0A251X3Y3"/>
<keyword evidence="4" id="KW-0238">DNA-binding</keyword>
<dbReference type="GO" id="GO:0003681">
    <property type="term" value="F:bent DNA binding"/>
    <property type="evidence" value="ECO:0007669"/>
    <property type="project" value="TreeGrafter"/>
</dbReference>
<name>A0A251X3Y3_9GAMM</name>
<dbReference type="InterPro" id="IPR027444">
    <property type="entry name" value="H-NS_C_dom"/>
</dbReference>
<evidence type="ECO:0000313" key="7">
    <source>
        <dbReference type="EMBL" id="OUD12065.1"/>
    </source>
</evidence>
<evidence type="ECO:0000256" key="1">
    <source>
        <dbReference type="ARBA" id="ARBA00004453"/>
    </source>
</evidence>
<dbReference type="GO" id="GO:0000976">
    <property type="term" value="F:transcription cis-regulatory region binding"/>
    <property type="evidence" value="ECO:0007669"/>
    <property type="project" value="TreeGrafter"/>
</dbReference>
<dbReference type="PANTHER" id="PTHR38097:SF2">
    <property type="entry name" value="DNA-BINDING PROTEIN STPA"/>
    <property type="match status" value="1"/>
</dbReference>
<dbReference type="SMART" id="SM00528">
    <property type="entry name" value="HNS"/>
    <property type="match status" value="1"/>
</dbReference>
<evidence type="ECO:0000256" key="2">
    <source>
        <dbReference type="ARBA" id="ARBA00010610"/>
    </source>
</evidence>
<feature type="domain" description="DNA-binding protein H-NS-like C-terminal" evidence="6">
    <location>
        <begin position="66"/>
        <end position="111"/>
    </location>
</feature>
<dbReference type="PANTHER" id="PTHR38097">
    <property type="match status" value="1"/>
</dbReference>
<protein>
    <recommendedName>
        <fullName evidence="6">DNA-binding protein H-NS-like C-terminal domain-containing protein</fullName>
    </recommendedName>
</protein>